<dbReference type="Proteomes" id="UP001319080">
    <property type="component" value="Unassembled WGS sequence"/>
</dbReference>
<sequence>MRSFLPFCLLVLAACGPMAFVDLHDVNRFLESPTIIKSGDRYFIRFRYADKEEGPPLTFMAIRTRIQKDTLLFYIPAMASDGSMAGRLQIEEITESRQITLIDQGKFFWKEVNNARAPLPLQPPTEEDLALIEAGVQEVY</sequence>
<organism evidence="2 3">
    <name type="scientific">Dawidia cretensis</name>
    <dbReference type="NCBI Taxonomy" id="2782350"/>
    <lineage>
        <taxon>Bacteria</taxon>
        <taxon>Pseudomonadati</taxon>
        <taxon>Bacteroidota</taxon>
        <taxon>Cytophagia</taxon>
        <taxon>Cytophagales</taxon>
        <taxon>Chryseotaleaceae</taxon>
        <taxon>Dawidia</taxon>
    </lineage>
</organism>
<evidence type="ECO:0000313" key="3">
    <source>
        <dbReference type="Proteomes" id="UP001319080"/>
    </source>
</evidence>
<feature type="chain" id="PRO_5042938578" description="Lipoprotein" evidence="1">
    <location>
        <begin position="20"/>
        <end position="140"/>
    </location>
</feature>
<evidence type="ECO:0000313" key="2">
    <source>
        <dbReference type="EMBL" id="MBT1708958.1"/>
    </source>
</evidence>
<accession>A0AAP2GU30</accession>
<keyword evidence="3" id="KW-1185">Reference proteome</keyword>
<dbReference type="RefSeq" id="WP_254084542.1">
    <property type="nucleotide sequence ID" value="NZ_JAHESE010000010.1"/>
</dbReference>
<dbReference type="PROSITE" id="PS51257">
    <property type="entry name" value="PROKAR_LIPOPROTEIN"/>
    <property type="match status" value="1"/>
</dbReference>
<comment type="caution">
    <text evidence="2">The sequence shown here is derived from an EMBL/GenBank/DDBJ whole genome shotgun (WGS) entry which is preliminary data.</text>
</comment>
<dbReference type="EMBL" id="JAHESE010000010">
    <property type="protein sequence ID" value="MBT1708958.1"/>
    <property type="molecule type" value="Genomic_DNA"/>
</dbReference>
<proteinExistence type="predicted"/>
<protein>
    <recommendedName>
        <fullName evidence="4">Lipoprotein</fullName>
    </recommendedName>
</protein>
<feature type="signal peptide" evidence="1">
    <location>
        <begin position="1"/>
        <end position="19"/>
    </location>
</feature>
<keyword evidence="1" id="KW-0732">Signal</keyword>
<dbReference type="AlphaFoldDB" id="A0AAP2GU30"/>
<evidence type="ECO:0000256" key="1">
    <source>
        <dbReference type="SAM" id="SignalP"/>
    </source>
</evidence>
<evidence type="ECO:0008006" key="4">
    <source>
        <dbReference type="Google" id="ProtNLM"/>
    </source>
</evidence>
<reference evidence="2 3" key="1">
    <citation type="submission" date="2021-05" db="EMBL/GenBank/DDBJ databases">
        <title>A Polyphasic approach of four new species of the genus Ohtaekwangia: Ohtaekwangia histidinii sp. nov., Ohtaekwangia cretensis sp. nov., Ohtaekwangia indiensis sp. nov., Ohtaekwangia reichenbachii sp. nov. from diverse environment.</title>
        <authorList>
            <person name="Octaviana S."/>
        </authorList>
    </citation>
    <scope>NUCLEOTIDE SEQUENCE [LARGE SCALE GENOMIC DNA]</scope>
    <source>
        <strain evidence="2 3">PWU5</strain>
    </source>
</reference>
<name>A0AAP2GU30_9BACT</name>
<gene>
    <name evidence="2" type="ORF">KK062_12025</name>
</gene>